<organism evidence="1 2">
    <name type="scientific">Iningainema tapete BLCC-T55</name>
    <dbReference type="NCBI Taxonomy" id="2748662"/>
    <lineage>
        <taxon>Bacteria</taxon>
        <taxon>Bacillati</taxon>
        <taxon>Cyanobacteriota</taxon>
        <taxon>Cyanophyceae</taxon>
        <taxon>Nostocales</taxon>
        <taxon>Scytonemataceae</taxon>
        <taxon>Iningainema tapete</taxon>
    </lineage>
</organism>
<reference evidence="1" key="1">
    <citation type="submission" date="2020-09" db="EMBL/GenBank/DDBJ databases">
        <title>Iningainema tapete sp. nov. (Scytonemataceae, Cyanobacteria) from greenhouses in central Florida (USA) produces two types of nodularin with biosynthetic potential for microcystin-LR and anabaenopeptins.</title>
        <authorList>
            <person name="Berthold D.E."/>
            <person name="Lefler F.W."/>
            <person name="Huang I.-S."/>
            <person name="Abdulla H."/>
            <person name="Zimba P.V."/>
            <person name="Laughinghouse H.D. IV."/>
        </authorList>
    </citation>
    <scope>NUCLEOTIDE SEQUENCE</scope>
    <source>
        <strain evidence="1">BLCCT55</strain>
    </source>
</reference>
<dbReference type="Proteomes" id="UP000629098">
    <property type="component" value="Unassembled WGS sequence"/>
</dbReference>
<accession>A0A8J6XPE3</accession>
<proteinExistence type="predicted"/>
<protein>
    <submittedName>
        <fullName evidence="1">Uncharacterized protein</fullName>
    </submittedName>
</protein>
<evidence type="ECO:0000313" key="1">
    <source>
        <dbReference type="EMBL" id="MBD2778898.1"/>
    </source>
</evidence>
<name>A0A8J6XPE3_9CYAN</name>
<keyword evidence="2" id="KW-1185">Reference proteome</keyword>
<sequence length="198" mass="23003">MKPSLLSDFTVSVRHQIWEESPEVAELYRGIYSVTLNFLVTVMFVPFERTVDNWPPILPENVDEVTSKLEARLFTIALSDYTVTPNSHIKEQQELITLPLVSEEAKLDSLTEIKVVLYVSPQKFEIFSQELSWLAEQTPSVHDYVRISEIENLEIAKFILSDLIGSNHFSAEHLIILRREYEYAQKNLKESRRYSNPN</sequence>
<dbReference type="RefSeq" id="WP_190839101.1">
    <property type="nucleotide sequence ID" value="NZ_CAWPPI010000134.1"/>
</dbReference>
<evidence type="ECO:0000313" key="2">
    <source>
        <dbReference type="Proteomes" id="UP000629098"/>
    </source>
</evidence>
<gene>
    <name evidence="1" type="ORF">ICL16_44355</name>
</gene>
<comment type="caution">
    <text evidence="1">The sequence shown here is derived from an EMBL/GenBank/DDBJ whole genome shotgun (WGS) entry which is preliminary data.</text>
</comment>
<dbReference type="EMBL" id="JACXAE010000134">
    <property type="protein sequence ID" value="MBD2778898.1"/>
    <property type="molecule type" value="Genomic_DNA"/>
</dbReference>
<dbReference type="AlphaFoldDB" id="A0A8J6XPE3"/>